<name>A0ABX0HZD9_9BURK</name>
<dbReference type="Proteomes" id="UP000802098">
    <property type="component" value="Unassembled WGS sequence"/>
</dbReference>
<protein>
    <submittedName>
        <fullName evidence="1">Uncharacterized protein</fullName>
    </submittedName>
</protein>
<organism evidence="1 2">
    <name type="scientific">Rubrivivax benzoatilyticus</name>
    <dbReference type="NCBI Taxonomy" id="316997"/>
    <lineage>
        <taxon>Bacteria</taxon>
        <taxon>Pseudomonadati</taxon>
        <taxon>Pseudomonadota</taxon>
        <taxon>Betaproteobacteria</taxon>
        <taxon>Burkholderiales</taxon>
        <taxon>Sphaerotilaceae</taxon>
        <taxon>Rubrivivax</taxon>
    </lineage>
</organism>
<reference evidence="1 2" key="1">
    <citation type="submission" date="2020-03" db="EMBL/GenBank/DDBJ databases">
        <title>Rubrivivax benzoatilyticus JA2 (sequenced after 10 years sub-culturing).</title>
        <authorList>
            <person name="Gupta D."/>
            <person name="Chintalapati S."/>
            <person name="Chintalapati V.R."/>
        </authorList>
    </citation>
    <scope>NUCLEOTIDE SEQUENCE [LARGE SCALE GENOMIC DNA]</scope>
    <source>
        <strain evidence="1 2">JA2-Mal</strain>
    </source>
</reference>
<proteinExistence type="predicted"/>
<accession>A0ABX0HZD9</accession>
<keyword evidence="2" id="KW-1185">Reference proteome</keyword>
<evidence type="ECO:0000313" key="2">
    <source>
        <dbReference type="Proteomes" id="UP000802098"/>
    </source>
</evidence>
<gene>
    <name evidence="1" type="ORF">G7087_18485</name>
</gene>
<evidence type="ECO:0000313" key="1">
    <source>
        <dbReference type="EMBL" id="NHL00374.1"/>
    </source>
</evidence>
<sequence>MIDQPNVAVVSTPFASDETTEVSSVRFSRDGLVISVSSTQWDAKVTFSQMYGFRVLDELDLTEFWSQCSLRDGWLFEVTTNGWKTLELSRPAFYSGRQGWVREYLVVGRDECVSVLTKEAPLVVAETPSNLSLQPTAFGVG</sequence>
<dbReference type="EMBL" id="JAAOCD010000014">
    <property type="protein sequence ID" value="NHL00374.1"/>
    <property type="molecule type" value="Genomic_DNA"/>
</dbReference>
<comment type="caution">
    <text evidence="1">The sequence shown here is derived from an EMBL/GenBank/DDBJ whole genome shotgun (WGS) entry which is preliminary data.</text>
</comment>
<dbReference type="RefSeq" id="WP_138938765.1">
    <property type="nucleotide sequence ID" value="NZ_JAAOCD010000014.1"/>
</dbReference>